<reference evidence="4" key="1">
    <citation type="submission" date="2020-07" db="EMBL/GenBank/DDBJ databases">
        <authorList>
            <person name="Nieuwenhuis M."/>
            <person name="Van De Peppel L.J.J."/>
        </authorList>
    </citation>
    <scope>NUCLEOTIDE SEQUENCE</scope>
    <source>
        <strain evidence="4">AP01</strain>
        <tissue evidence="4">Mycelium</tissue>
    </source>
</reference>
<evidence type="ECO:0000256" key="1">
    <source>
        <dbReference type="ARBA" id="ARBA00022450"/>
    </source>
</evidence>
<evidence type="ECO:0000313" key="4">
    <source>
        <dbReference type="EMBL" id="KAG5642090.1"/>
    </source>
</evidence>
<dbReference type="InterPro" id="IPR051414">
    <property type="entry name" value="Adenylate-forming_Reductase"/>
</dbReference>
<dbReference type="AlphaFoldDB" id="A0A9P7KAN6"/>
<dbReference type="OrthoDB" id="429813at2759"/>
<dbReference type="Proteomes" id="UP000775547">
    <property type="component" value="Unassembled WGS sequence"/>
</dbReference>
<organism evidence="4 5">
    <name type="scientific">Asterophora parasitica</name>
    <dbReference type="NCBI Taxonomy" id="117018"/>
    <lineage>
        <taxon>Eukaryota</taxon>
        <taxon>Fungi</taxon>
        <taxon>Dikarya</taxon>
        <taxon>Basidiomycota</taxon>
        <taxon>Agaricomycotina</taxon>
        <taxon>Agaricomycetes</taxon>
        <taxon>Agaricomycetidae</taxon>
        <taxon>Agaricales</taxon>
        <taxon>Tricholomatineae</taxon>
        <taxon>Lyophyllaceae</taxon>
        <taxon>Asterophora</taxon>
    </lineage>
</organism>
<dbReference type="Pfam" id="PF07993">
    <property type="entry name" value="NAD_binding_4"/>
    <property type="match status" value="1"/>
</dbReference>
<dbReference type="Gene3D" id="3.40.50.720">
    <property type="entry name" value="NAD(P)-binding Rossmann-like Domain"/>
    <property type="match status" value="1"/>
</dbReference>
<proteinExistence type="predicted"/>
<protein>
    <recommendedName>
        <fullName evidence="3">Ketoreductase domain-containing protein</fullName>
    </recommendedName>
</protein>
<accession>A0A9P7KAN6</accession>
<dbReference type="PANTHER" id="PTHR43439">
    <property type="entry name" value="PHENYLACETATE-COENZYME A LIGASE"/>
    <property type="match status" value="1"/>
</dbReference>
<keyword evidence="2" id="KW-0597">Phosphoprotein</keyword>
<evidence type="ECO:0000313" key="5">
    <source>
        <dbReference type="Proteomes" id="UP000775547"/>
    </source>
</evidence>
<dbReference type="InterPro" id="IPR057326">
    <property type="entry name" value="KR_dom"/>
</dbReference>
<name>A0A9P7KAN6_9AGAR</name>
<evidence type="ECO:0000259" key="3">
    <source>
        <dbReference type="SMART" id="SM00822"/>
    </source>
</evidence>
<dbReference type="SUPFAM" id="SSF51735">
    <property type="entry name" value="NAD(P)-binding Rossmann-fold domains"/>
    <property type="match status" value="1"/>
</dbReference>
<sequence>MTGSNPGTNQIEALIEKYSSGLDANYGASIPPPTSAPVVLLTGSTGHLGAHLLAALLQDDRVERVYALNQRVEGPQSLHERQLERFKDVGLDPALLESEKLGLLPGDLTQPGLNLDRGRYGLLCGSVNIVIHTAWNLDFNVALNEFEPHIQGTRNLIDLLKSGPNASTARFVFTSSTNAVQGWDKSRGAVTEGILTDASVALGGGYGEAKYISERILAKSDLTTTSVRIGQISGGRPKGAWATTHWLPILVKSSLALGGLPQAEGFVSWVPADTTATALVDVALGSAAPPAALNLLHPKPIDWNTVVEGIRAAIKEVLGRELELVSLSEWITKVEARGAPNVTAETLADIPAIKLLDFFRKASQMATTANEFGGVVASFTTDKTQSASDTVAQLLQIGPDDVRSWVQYWHDVGFLV</sequence>
<gene>
    <name evidence="4" type="ORF">DXG03_003614</name>
</gene>
<keyword evidence="1" id="KW-0596">Phosphopantetheine</keyword>
<dbReference type="SMART" id="SM00822">
    <property type="entry name" value="PKS_KR"/>
    <property type="match status" value="1"/>
</dbReference>
<dbReference type="InterPro" id="IPR013120">
    <property type="entry name" value="FAR_NAD-bd"/>
</dbReference>
<comment type="caution">
    <text evidence="4">The sequence shown here is derived from an EMBL/GenBank/DDBJ whole genome shotgun (WGS) entry which is preliminary data.</text>
</comment>
<feature type="domain" description="Ketoreductase" evidence="3">
    <location>
        <begin position="37"/>
        <end position="204"/>
    </location>
</feature>
<dbReference type="EMBL" id="JABCKV010000217">
    <property type="protein sequence ID" value="KAG5642090.1"/>
    <property type="molecule type" value="Genomic_DNA"/>
</dbReference>
<evidence type="ECO:0000256" key="2">
    <source>
        <dbReference type="ARBA" id="ARBA00022553"/>
    </source>
</evidence>
<reference evidence="4" key="2">
    <citation type="submission" date="2021-10" db="EMBL/GenBank/DDBJ databases">
        <title>Phylogenomics reveals ancestral predisposition of the termite-cultivated fungus Termitomyces towards a domesticated lifestyle.</title>
        <authorList>
            <person name="Auxier B."/>
            <person name="Grum-Grzhimaylo A."/>
            <person name="Cardenas M.E."/>
            <person name="Lodge J.D."/>
            <person name="Laessoe T."/>
            <person name="Pedersen O."/>
            <person name="Smith M.E."/>
            <person name="Kuyper T.W."/>
            <person name="Franco-Molano E.A."/>
            <person name="Baroni T.J."/>
            <person name="Aanen D.K."/>
        </authorList>
    </citation>
    <scope>NUCLEOTIDE SEQUENCE</scope>
    <source>
        <strain evidence="4">AP01</strain>
        <tissue evidence="4">Mycelium</tissue>
    </source>
</reference>
<keyword evidence="5" id="KW-1185">Reference proteome</keyword>
<dbReference type="InterPro" id="IPR036291">
    <property type="entry name" value="NAD(P)-bd_dom_sf"/>
</dbReference>
<dbReference type="PANTHER" id="PTHR43439:SF2">
    <property type="entry name" value="ENZYME, PUTATIVE (JCVI)-RELATED"/>
    <property type="match status" value="1"/>
</dbReference>